<keyword evidence="2" id="KW-1185">Reference proteome</keyword>
<dbReference type="InterPro" id="IPR036926">
    <property type="entry name" value="Thymidate_synth/dCMP_Mease_sf"/>
</dbReference>
<dbReference type="EMBL" id="JQ823122">
    <property type="protein sequence ID" value="AFM54715.1"/>
    <property type="molecule type" value="Genomic_DNA"/>
</dbReference>
<dbReference type="KEGG" id="vg:13405333"/>
<name>I6S6Q2_9CAUD</name>
<dbReference type="SUPFAM" id="SSF55831">
    <property type="entry name" value="Thymidylate synthase/dCMP hydroxymethylase"/>
    <property type="match status" value="1"/>
</dbReference>
<protein>
    <recommendedName>
        <fullName evidence="3">Thymidylate synthase</fullName>
    </recommendedName>
</protein>
<evidence type="ECO:0000313" key="1">
    <source>
        <dbReference type="EMBL" id="AFM54715.1"/>
    </source>
</evidence>
<organism evidence="1 2">
    <name type="scientific">Nonlabens phage P12024S</name>
    <dbReference type="NCBI Taxonomy" id="1168478"/>
    <lineage>
        <taxon>Viruses</taxon>
        <taxon>Duplodnaviria</taxon>
        <taxon>Heunggongvirae</taxon>
        <taxon>Uroviricota</taxon>
        <taxon>Caudoviricetes</taxon>
        <taxon>Inhavirus</taxon>
        <taxon>Inhavirus P12024S</taxon>
    </lineage>
</organism>
<proteinExistence type="predicted"/>
<reference evidence="1 2" key="1">
    <citation type="journal article" date="2012" name="J. Virol.">
        <title>Complete Genome Sequences of Two Persicivirga Bacteriophages, P12024S and P12024L.</title>
        <authorList>
            <person name="Kang I."/>
            <person name="Jang H."/>
            <person name="Cho J.C."/>
        </authorList>
    </citation>
    <scope>NUCLEOTIDE SEQUENCE [LARGE SCALE GENOMIC DNA]</scope>
</reference>
<dbReference type="GeneID" id="13405333"/>
<evidence type="ECO:0008006" key="3">
    <source>
        <dbReference type="Google" id="ProtNLM"/>
    </source>
</evidence>
<dbReference type="Proteomes" id="UP000002820">
    <property type="component" value="Segment"/>
</dbReference>
<dbReference type="RefSeq" id="YP_006560394.1">
    <property type="nucleotide sequence ID" value="NC_018271.1"/>
</dbReference>
<gene>
    <name evidence="1" type="ORF">P12024S_54</name>
</gene>
<evidence type="ECO:0000313" key="2">
    <source>
        <dbReference type="Proteomes" id="UP000002820"/>
    </source>
</evidence>
<sequence>MKKLIDIPLANITFFIGNAHIYENNIDNTYELLNGGKPKFELNV</sequence>
<accession>I6S6Q2</accession>